<keyword evidence="2" id="KW-1185">Reference proteome</keyword>
<accession>A0A8X7C2T8</accession>
<gene>
    <name evidence="1" type="ORF">TNIN_51891</name>
</gene>
<sequence>MRGSEGRICCAEARQHFLMSVVRLSIILGNRGRKLASRSLTAQKQGDFIYTPPRQCFNGRSLAGLTLFVSRKGWSVCLMSHAHPRPRPKPGVRG</sequence>
<protein>
    <submittedName>
        <fullName evidence="1">Uncharacterized protein</fullName>
    </submittedName>
</protein>
<name>A0A8X7C2T8_9ARAC</name>
<proteinExistence type="predicted"/>
<dbReference type="EMBL" id="BMAV01010060">
    <property type="protein sequence ID" value="GFY54886.1"/>
    <property type="molecule type" value="Genomic_DNA"/>
</dbReference>
<dbReference type="AlphaFoldDB" id="A0A8X7C2T8"/>
<evidence type="ECO:0000313" key="2">
    <source>
        <dbReference type="Proteomes" id="UP000886998"/>
    </source>
</evidence>
<comment type="caution">
    <text evidence="1">The sequence shown here is derived from an EMBL/GenBank/DDBJ whole genome shotgun (WGS) entry which is preliminary data.</text>
</comment>
<dbReference type="Proteomes" id="UP000886998">
    <property type="component" value="Unassembled WGS sequence"/>
</dbReference>
<reference evidence="1" key="1">
    <citation type="submission" date="2020-08" db="EMBL/GenBank/DDBJ databases">
        <title>Multicomponent nature underlies the extraordinary mechanical properties of spider dragline silk.</title>
        <authorList>
            <person name="Kono N."/>
            <person name="Nakamura H."/>
            <person name="Mori M."/>
            <person name="Yoshida Y."/>
            <person name="Ohtoshi R."/>
            <person name="Malay A.D."/>
            <person name="Moran D.A.P."/>
            <person name="Tomita M."/>
            <person name="Numata K."/>
            <person name="Arakawa K."/>
        </authorList>
    </citation>
    <scope>NUCLEOTIDE SEQUENCE</scope>
</reference>
<organism evidence="1 2">
    <name type="scientific">Trichonephila inaurata madagascariensis</name>
    <dbReference type="NCBI Taxonomy" id="2747483"/>
    <lineage>
        <taxon>Eukaryota</taxon>
        <taxon>Metazoa</taxon>
        <taxon>Ecdysozoa</taxon>
        <taxon>Arthropoda</taxon>
        <taxon>Chelicerata</taxon>
        <taxon>Arachnida</taxon>
        <taxon>Araneae</taxon>
        <taxon>Araneomorphae</taxon>
        <taxon>Entelegynae</taxon>
        <taxon>Araneoidea</taxon>
        <taxon>Nephilidae</taxon>
        <taxon>Trichonephila</taxon>
        <taxon>Trichonephila inaurata</taxon>
    </lineage>
</organism>
<evidence type="ECO:0000313" key="1">
    <source>
        <dbReference type="EMBL" id="GFY54886.1"/>
    </source>
</evidence>